<organism evidence="2 3">
    <name type="scientific">Rhinocladiella mackenziei CBS 650.93</name>
    <dbReference type="NCBI Taxonomy" id="1442369"/>
    <lineage>
        <taxon>Eukaryota</taxon>
        <taxon>Fungi</taxon>
        <taxon>Dikarya</taxon>
        <taxon>Ascomycota</taxon>
        <taxon>Pezizomycotina</taxon>
        <taxon>Eurotiomycetes</taxon>
        <taxon>Chaetothyriomycetidae</taxon>
        <taxon>Chaetothyriales</taxon>
        <taxon>Herpotrichiellaceae</taxon>
        <taxon>Rhinocladiella</taxon>
    </lineage>
</organism>
<sequence length="400" mass="43905">MFAVPDAKRIKRSELFQTDDSARNSSSSSPVNTQNDPDNKILAADYGFEYDFIAPKDASSTTPRELDGVQSLKGAQEQEYSFRLFTPAAKSTPQGSSSQISSSKPTTVQLSPTPEPTTLSDALSLEKAHFIHPNRPDGYYFTSAFPPETIQALKCQYADVAVSASDILSRASSMEWPGTALPWRVIHVRLANRRSLKSESSSTTETTTERALGRTGVKKPSKKRRILLRRRHTLRTELAAQAKVAEESEREKRTRRNREKKVKRKEREKRKKLEAEGQGKDEYVDGVDDEVPGAPKENIGDEPKPDASADNRDNEENKDRTLETSTLAQISTVLTHDGNGNLDKVSAASTARSAPTAPTTMMAAVPAEAATATSKPLQAPIRRVPTARAPTSVRPTGRQS</sequence>
<feature type="compositionally biased region" description="Basic and acidic residues" evidence="1">
    <location>
        <begin position="298"/>
        <end position="322"/>
    </location>
</feature>
<protein>
    <submittedName>
        <fullName evidence="2">Uncharacterized protein</fullName>
    </submittedName>
</protein>
<feature type="region of interest" description="Disordered" evidence="1">
    <location>
        <begin position="88"/>
        <end position="117"/>
    </location>
</feature>
<keyword evidence="3" id="KW-1185">Reference proteome</keyword>
<dbReference type="Proteomes" id="UP000053617">
    <property type="component" value="Unassembled WGS sequence"/>
</dbReference>
<dbReference type="STRING" id="1442369.A0A0D2ICZ8"/>
<dbReference type="RefSeq" id="XP_013270860.1">
    <property type="nucleotide sequence ID" value="XM_013415406.1"/>
</dbReference>
<gene>
    <name evidence="2" type="ORF">Z518_07277</name>
</gene>
<dbReference type="AlphaFoldDB" id="A0A0D2ICZ8"/>
<reference evidence="2 3" key="1">
    <citation type="submission" date="2015-01" db="EMBL/GenBank/DDBJ databases">
        <title>The Genome Sequence of Rhinocladiella mackenzie CBS 650.93.</title>
        <authorList>
            <consortium name="The Broad Institute Genomics Platform"/>
            <person name="Cuomo C."/>
            <person name="de Hoog S."/>
            <person name="Gorbushina A."/>
            <person name="Stielow B."/>
            <person name="Teixiera M."/>
            <person name="Abouelleil A."/>
            <person name="Chapman S.B."/>
            <person name="Priest M."/>
            <person name="Young S.K."/>
            <person name="Wortman J."/>
            <person name="Nusbaum C."/>
            <person name="Birren B."/>
        </authorList>
    </citation>
    <scope>NUCLEOTIDE SEQUENCE [LARGE SCALE GENOMIC DNA]</scope>
    <source>
        <strain evidence="2 3">CBS 650.93</strain>
    </source>
</reference>
<feature type="compositionally biased region" description="Basic and acidic residues" evidence="1">
    <location>
        <begin position="271"/>
        <end position="283"/>
    </location>
</feature>
<feature type="compositionally biased region" description="Low complexity" evidence="1">
    <location>
        <begin position="346"/>
        <end position="374"/>
    </location>
</feature>
<dbReference type="VEuPathDB" id="FungiDB:Z518_07277"/>
<feature type="compositionally biased region" description="Polar residues" evidence="1">
    <location>
        <begin position="107"/>
        <end position="117"/>
    </location>
</feature>
<feature type="compositionally biased region" description="Basic and acidic residues" evidence="1">
    <location>
        <begin position="1"/>
        <end position="14"/>
    </location>
</feature>
<dbReference type="InterPro" id="IPR018555">
    <property type="entry name" value="C630.06c-like"/>
</dbReference>
<accession>A0A0D2ICZ8</accession>
<evidence type="ECO:0000313" key="3">
    <source>
        <dbReference type="Proteomes" id="UP000053617"/>
    </source>
</evidence>
<dbReference type="Pfam" id="PF09428">
    <property type="entry name" value="DUF2011"/>
    <property type="match status" value="1"/>
</dbReference>
<feature type="compositionally biased region" description="Basic residues" evidence="1">
    <location>
        <begin position="253"/>
        <end position="270"/>
    </location>
</feature>
<dbReference type="HOGENOM" id="CLU_051875_0_0_1"/>
<name>A0A0D2ICZ8_9EURO</name>
<evidence type="ECO:0000313" key="2">
    <source>
        <dbReference type="EMBL" id="KIX03724.1"/>
    </source>
</evidence>
<feature type="region of interest" description="Disordered" evidence="1">
    <location>
        <begin position="195"/>
        <end position="400"/>
    </location>
</feature>
<feature type="compositionally biased region" description="Basic residues" evidence="1">
    <location>
        <begin position="216"/>
        <end position="233"/>
    </location>
</feature>
<feature type="region of interest" description="Disordered" evidence="1">
    <location>
        <begin position="1"/>
        <end position="40"/>
    </location>
</feature>
<feature type="compositionally biased region" description="Low complexity" evidence="1">
    <location>
        <begin position="90"/>
        <end position="106"/>
    </location>
</feature>
<evidence type="ECO:0000256" key="1">
    <source>
        <dbReference type="SAM" id="MobiDB-lite"/>
    </source>
</evidence>
<feature type="compositionally biased region" description="Polar residues" evidence="1">
    <location>
        <begin position="323"/>
        <end position="334"/>
    </location>
</feature>
<dbReference type="GeneID" id="25295348"/>
<proteinExistence type="predicted"/>
<dbReference type="OrthoDB" id="5425061at2759"/>
<dbReference type="EMBL" id="KN847479">
    <property type="protein sequence ID" value="KIX03724.1"/>
    <property type="molecule type" value="Genomic_DNA"/>
</dbReference>